<name>A0ABS3QI87_9BACT</name>
<proteinExistence type="predicted"/>
<dbReference type="EMBL" id="JAGETZ010000009">
    <property type="protein sequence ID" value="MBO2010950.1"/>
    <property type="molecule type" value="Genomic_DNA"/>
</dbReference>
<reference evidence="1 2" key="1">
    <citation type="submission" date="2021-03" db="EMBL/GenBank/DDBJ databases">
        <authorList>
            <person name="Kim M.K."/>
        </authorList>
    </citation>
    <scope>NUCLEOTIDE SEQUENCE [LARGE SCALE GENOMIC DNA]</scope>
    <source>
        <strain evidence="1 2">BT442</strain>
    </source>
</reference>
<comment type="caution">
    <text evidence="1">The sequence shown here is derived from an EMBL/GenBank/DDBJ whole genome shotgun (WGS) entry which is preliminary data.</text>
</comment>
<dbReference type="RefSeq" id="WP_208176647.1">
    <property type="nucleotide sequence ID" value="NZ_JAGETZ010000009.1"/>
</dbReference>
<protein>
    <submittedName>
        <fullName evidence="1">Uncharacterized protein</fullName>
    </submittedName>
</protein>
<dbReference type="Proteomes" id="UP000664369">
    <property type="component" value="Unassembled WGS sequence"/>
</dbReference>
<sequence length="81" mass="8959">MRILLKILLSSLLLVLIIAVGTEVVALHRTALSPLDQHAPPVVVRKSTTAPIPLKTVRPVLGHRPSFFWLRKGRKHKTPTG</sequence>
<evidence type="ECO:0000313" key="2">
    <source>
        <dbReference type="Proteomes" id="UP000664369"/>
    </source>
</evidence>
<gene>
    <name evidence="1" type="ORF">J4E00_17955</name>
</gene>
<accession>A0ABS3QI87</accession>
<keyword evidence="2" id="KW-1185">Reference proteome</keyword>
<organism evidence="1 2">
    <name type="scientific">Hymenobacter negativus</name>
    <dbReference type="NCBI Taxonomy" id="2795026"/>
    <lineage>
        <taxon>Bacteria</taxon>
        <taxon>Pseudomonadati</taxon>
        <taxon>Bacteroidota</taxon>
        <taxon>Cytophagia</taxon>
        <taxon>Cytophagales</taxon>
        <taxon>Hymenobacteraceae</taxon>
        <taxon>Hymenobacter</taxon>
    </lineage>
</organism>
<evidence type="ECO:0000313" key="1">
    <source>
        <dbReference type="EMBL" id="MBO2010950.1"/>
    </source>
</evidence>